<accession>A0A1H6XU41</accession>
<sequence length="146" mass="16722">MRHPTAWPLTLYYDGSCPLCAREIRALRRRASPQRLQLVDIDAPDFDPAPLGFSRSQLQDRLHARFADGQWVSGLDATFWSWCAAGLGRWAAPLRWPLLRPLLELGYRLFCRLRPYLHWLPHPDGAARCRAGVCELPDTSGDKDRN</sequence>
<keyword evidence="2" id="KW-1185">Reference proteome</keyword>
<dbReference type="GO" id="GO:0015035">
    <property type="term" value="F:protein-disulfide reductase activity"/>
    <property type="evidence" value="ECO:0007669"/>
    <property type="project" value="InterPro"/>
</dbReference>
<gene>
    <name evidence="1" type="ORF">SAMN05216201_10749</name>
</gene>
<dbReference type="PANTHER" id="PTHR34290:SF2">
    <property type="entry name" value="OS04G0668800 PROTEIN"/>
    <property type="match status" value="1"/>
</dbReference>
<name>A0A1H6XU41_9PSED</name>
<dbReference type="OrthoDB" id="5294764at2"/>
<dbReference type="STRING" id="915471.SAMN05216201_10749"/>
<dbReference type="InterPro" id="IPR007263">
    <property type="entry name" value="DCC1-like"/>
</dbReference>
<dbReference type="EMBL" id="FNZE01000007">
    <property type="protein sequence ID" value="SEJ32541.1"/>
    <property type="molecule type" value="Genomic_DNA"/>
</dbReference>
<dbReference type="AlphaFoldDB" id="A0A1H6XU41"/>
<dbReference type="PANTHER" id="PTHR34290">
    <property type="entry name" value="SI:CH73-390P7.2"/>
    <property type="match status" value="1"/>
</dbReference>
<reference evidence="2" key="1">
    <citation type="submission" date="2016-10" db="EMBL/GenBank/DDBJ databases">
        <authorList>
            <person name="Varghese N."/>
            <person name="Submissions S."/>
        </authorList>
    </citation>
    <scope>NUCLEOTIDE SEQUENCE [LARGE SCALE GENOMIC DNA]</scope>
    <source>
        <strain evidence="2">LMG 25967</strain>
    </source>
</reference>
<organism evidence="1 2">
    <name type="scientific">Pseudomonas linyingensis</name>
    <dbReference type="NCBI Taxonomy" id="915471"/>
    <lineage>
        <taxon>Bacteria</taxon>
        <taxon>Pseudomonadati</taxon>
        <taxon>Pseudomonadota</taxon>
        <taxon>Gammaproteobacteria</taxon>
        <taxon>Pseudomonadales</taxon>
        <taxon>Pseudomonadaceae</taxon>
        <taxon>Pseudomonas</taxon>
    </lineage>
</organism>
<dbReference type="RefSeq" id="WP_090310516.1">
    <property type="nucleotide sequence ID" value="NZ_FNZE01000007.1"/>
</dbReference>
<dbReference type="InterPro" id="IPR044691">
    <property type="entry name" value="DCC1_Trx"/>
</dbReference>
<dbReference type="Proteomes" id="UP000242930">
    <property type="component" value="Unassembled WGS sequence"/>
</dbReference>
<proteinExistence type="predicted"/>
<protein>
    <submittedName>
        <fullName evidence="1">Predicted thiol-disulfide oxidoreductase YuxK, DCC family</fullName>
    </submittedName>
</protein>
<dbReference type="Pfam" id="PF04134">
    <property type="entry name" value="DCC1-like"/>
    <property type="match status" value="1"/>
</dbReference>
<evidence type="ECO:0000313" key="2">
    <source>
        <dbReference type="Proteomes" id="UP000242930"/>
    </source>
</evidence>
<evidence type="ECO:0000313" key="1">
    <source>
        <dbReference type="EMBL" id="SEJ32541.1"/>
    </source>
</evidence>